<dbReference type="RefSeq" id="WP_098782351.1">
    <property type="nucleotide sequence ID" value="NZ_NULI01000033.1"/>
</dbReference>
<accession>A0A9X7GXA8</accession>
<dbReference type="EMBL" id="NULI01000033">
    <property type="protein sequence ID" value="PGS81625.1"/>
    <property type="molecule type" value="Genomic_DNA"/>
</dbReference>
<dbReference type="Proteomes" id="UP000224203">
    <property type="component" value="Unassembled WGS sequence"/>
</dbReference>
<protein>
    <submittedName>
        <fullName evidence="1">Uncharacterized protein</fullName>
    </submittedName>
</protein>
<reference evidence="1 2" key="1">
    <citation type="submission" date="2017-09" db="EMBL/GenBank/DDBJ databases">
        <title>Large-scale bioinformatics analysis of Bacillus genomes uncovers conserved roles of natural products in bacterial physiology.</title>
        <authorList>
            <consortium name="Agbiome Team Llc"/>
            <person name="Bleich R.M."/>
            <person name="Grubbs K.J."/>
            <person name="Santa Maria K.C."/>
            <person name="Allen S.E."/>
            <person name="Farag S."/>
            <person name="Shank E.A."/>
            <person name="Bowers A."/>
        </authorList>
    </citation>
    <scope>NUCLEOTIDE SEQUENCE [LARGE SCALE GENOMIC DNA]</scope>
    <source>
        <strain evidence="1 2">AFS041711</strain>
    </source>
</reference>
<name>A0A9X7GXA8_BACCE</name>
<evidence type="ECO:0000313" key="2">
    <source>
        <dbReference type="Proteomes" id="UP000224203"/>
    </source>
</evidence>
<organism evidence="1 2">
    <name type="scientific">Bacillus cereus</name>
    <dbReference type="NCBI Taxonomy" id="1396"/>
    <lineage>
        <taxon>Bacteria</taxon>
        <taxon>Bacillati</taxon>
        <taxon>Bacillota</taxon>
        <taxon>Bacilli</taxon>
        <taxon>Bacillales</taxon>
        <taxon>Bacillaceae</taxon>
        <taxon>Bacillus</taxon>
        <taxon>Bacillus cereus group</taxon>
    </lineage>
</organism>
<proteinExistence type="predicted"/>
<evidence type="ECO:0000313" key="1">
    <source>
        <dbReference type="EMBL" id="PGS81625.1"/>
    </source>
</evidence>
<gene>
    <name evidence="1" type="ORF">COC69_05705</name>
</gene>
<sequence>MANEWSFPFSSLNGDRQYTDNDFVRFYSQLFSNGIVMTVGSGLQIKQSTAGGMRVNFGDGAMIINGRQYAHWAAEDIAVPVASSTQDRTDSIVIQLDLSKRTLVYVYKSNDVSVVRTDTVYEMQLAKIAVAKNVTQITNSNIQDMRANTTVCGYSSPYQKVDVGNLMTQYESQIIAWFNTMKAQLSSDAAINLQNQINTINSWVATKVYNSGDYNNLVDIGTYLTTTPASVLNVPWSTGEFFVEVQGGKVGSNEYVKQVAYPTDVTKPVAYRTKKGTIWSAWRGYI</sequence>
<dbReference type="AlphaFoldDB" id="A0A9X7GXA8"/>
<comment type="caution">
    <text evidence="1">The sequence shown here is derived from an EMBL/GenBank/DDBJ whole genome shotgun (WGS) entry which is preliminary data.</text>
</comment>